<feature type="compositionally biased region" description="Acidic residues" evidence="1">
    <location>
        <begin position="218"/>
        <end position="263"/>
    </location>
</feature>
<sequence length="263" mass="28331">MAFWDRVSEELKRAATEGWEAVKAGTKVAAEKSEEVAKTGKLRYKSHTVHKKADKLFGQLGGIVYDMAEPPFENPLLRADVQKLIEDIKQAELEATSIDEEVERVKKSASSDASDVPYYYEAKSENRAEGSVNEDEDAGGDQGEDGGEGSGENEHACFSDCSGPCQCADHTTVNSDLPEDGSEVEGHAYKCPTDAEPSECDEAAETCESKEEVAGEGSTDEGSTDEGSADESSTDEEPDEETTEESSENGDEASDEDKEEAKD</sequence>
<feature type="region of interest" description="Disordered" evidence="1">
    <location>
        <begin position="99"/>
        <end position="263"/>
    </location>
</feature>
<proteinExistence type="predicted"/>
<feature type="compositionally biased region" description="Acidic residues" evidence="1">
    <location>
        <begin position="132"/>
        <end position="147"/>
    </location>
</feature>
<evidence type="ECO:0000313" key="2">
    <source>
        <dbReference type="EMBL" id="VAV85033.1"/>
    </source>
</evidence>
<gene>
    <name evidence="2" type="ORF">MNBD_DELTA01-399</name>
</gene>
<feature type="compositionally biased region" description="Acidic residues" evidence="1">
    <location>
        <begin position="196"/>
        <end position="205"/>
    </location>
</feature>
<organism evidence="2">
    <name type="scientific">hydrothermal vent metagenome</name>
    <dbReference type="NCBI Taxonomy" id="652676"/>
    <lineage>
        <taxon>unclassified sequences</taxon>
        <taxon>metagenomes</taxon>
        <taxon>ecological metagenomes</taxon>
    </lineage>
</organism>
<name>A0A3B0RKJ1_9ZZZZ</name>
<evidence type="ECO:0000256" key="1">
    <source>
        <dbReference type="SAM" id="MobiDB-lite"/>
    </source>
</evidence>
<protein>
    <submittedName>
        <fullName evidence="2">Uncharacterized protein</fullName>
    </submittedName>
</protein>
<accession>A0A3B0RKJ1</accession>
<dbReference type="EMBL" id="UOEA01000080">
    <property type="protein sequence ID" value="VAV85033.1"/>
    <property type="molecule type" value="Genomic_DNA"/>
</dbReference>
<dbReference type="AlphaFoldDB" id="A0A3B0RKJ1"/>
<reference evidence="2" key="1">
    <citation type="submission" date="2018-06" db="EMBL/GenBank/DDBJ databases">
        <authorList>
            <person name="Zhirakovskaya E."/>
        </authorList>
    </citation>
    <scope>NUCLEOTIDE SEQUENCE</scope>
</reference>